<evidence type="ECO:0000256" key="5">
    <source>
        <dbReference type="ARBA" id="ARBA00022741"/>
    </source>
</evidence>
<evidence type="ECO:0000313" key="13">
    <source>
        <dbReference type="Proteomes" id="UP001595528"/>
    </source>
</evidence>
<dbReference type="InterPro" id="IPR030393">
    <property type="entry name" value="G_ENGB_dom"/>
</dbReference>
<keyword evidence="13" id="KW-1185">Reference proteome</keyword>
<dbReference type="PROSITE" id="PS51706">
    <property type="entry name" value="G_ENGB"/>
    <property type="match status" value="1"/>
</dbReference>
<keyword evidence="8 10" id="KW-0717">Septation</keyword>
<keyword evidence="3 10" id="KW-0132">Cell division</keyword>
<dbReference type="InterPro" id="IPR027417">
    <property type="entry name" value="P-loop_NTPase"/>
</dbReference>
<keyword evidence="9 10" id="KW-0131">Cell cycle</keyword>
<evidence type="ECO:0000256" key="2">
    <source>
        <dbReference type="ARBA" id="ARBA00009638"/>
    </source>
</evidence>
<evidence type="ECO:0000256" key="7">
    <source>
        <dbReference type="ARBA" id="ARBA00023134"/>
    </source>
</evidence>
<keyword evidence="6" id="KW-0460">Magnesium</keyword>
<dbReference type="RefSeq" id="WP_379905145.1">
    <property type="nucleotide sequence ID" value="NZ_JBHRTR010000036.1"/>
</dbReference>
<evidence type="ECO:0000256" key="10">
    <source>
        <dbReference type="HAMAP-Rule" id="MF_00321"/>
    </source>
</evidence>
<dbReference type="Gene3D" id="3.40.50.300">
    <property type="entry name" value="P-loop containing nucleotide triphosphate hydrolases"/>
    <property type="match status" value="1"/>
</dbReference>
<feature type="domain" description="EngB-type G" evidence="11">
    <location>
        <begin position="28"/>
        <end position="211"/>
    </location>
</feature>
<dbReference type="NCBIfam" id="TIGR03598">
    <property type="entry name" value="GTPase_YsxC"/>
    <property type="match status" value="1"/>
</dbReference>
<evidence type="ECO:0000313" key="12">
    <source>
        <dbReference type="EMBL" id="MFC3230089.1"/>
    </source>
</evidence>
<dbReference type="SUPFAM" id="SSF52540">
    <property type="entry name" value="P-loop containing nucleoside triphosphate hydrolases"/>
    <property type="match status" value="1"/>
</dbReference>
<gene>
    <name evidence="12" type="primary">yihA</name>
    <name evidence="10" type="synonym">engB</name>
    <name evidence="12" type="ORF">ACFOGJ_22755</name>
</gene>
<dbReference type="EMBL" id="JBHRTR010000036">
    <property type="protein sequence ID" value="MFC3230089.1"/>
    <property type="molecule type" value="Genomic_DNA"/>
</dbReference>
<evidence type="ECO:0000256" key="9">
    <source>
        <dbReference type="ARBA" id="ARBA00023306"/>
    </source>
</evidence>
<reference evidence="13" key="1">
    <citation type="journal article" date="2019" name="Int. J. Syst. Evol. Microbiol.">
        <title>The Global Catalogue of Microorganisms (GCM) 10K type strain sequencing project: providing services to taxonomists for standard genome sequencing and annotation.</title>
        <authorList>
            <consortium name="The Broad Institute Genomics Platform"/>
            <consortium name="The Broad Institute Genome Sequencing Center for Infectious Disease"/>
            <person name="Wu L."/>
            <person name="Ma J."/>
        </authorList>
    </citation>
    <scope>NUCLEOTIDE SEQUENCE [LARGE SCALE GENOMIC DNA]</scope>
    <source>
        <strain evidence="13">KCTC 42964</strain>
    </source>
</reference>
<dbReference type="CDD" id="cd01876">
    <property type="entry name" value="YihA_EngB"/>
    <property type="match status" value="1"/>
</dbReference>
<dbReference type="PANTHER" id="PTHR11649">
    <property type="entry name" value="MSS1/TRME-RELATED GTP-BINDING PROTEIN"/>
    <property type="match status" value="1"/>
</dbReference>
<proteinExistence type="inferred from homology"/>
<accession>A0ABV7L6A5</accession>
<dbReference type="PANTHER" id="PTHR11649:SF13">
    <property type="entry name" value="ENGB-TYPE G DOMAIN-CONTAINING PROTEIN"/>
    <property type="match status" value="1"/>
</dbReference>
<evidence type="ECO:0000256" key="3">
    <source>
        <dbReference type="ARBA" id="ARBA00022618"/>
    </source>
</evidence>
<organism evidence="12 13">
    <name type="scientific">Marinibaculum pumilum</name>
    <dbReference type="NCBI Taxonomy" id="1766165"/>
    <lineage>
        <taxon>Bacteria</taxon>
        <taxon>Pseudomonadati</taxon>
        <taxon>Pseudomonadota</taxon>
        <taxon>Alphaproteobacteria</taxon>
        <taxon>Rhodospirillales</taxon>
        <taxon>Rhodospirillaceae</taxon>
        <taxon>Marinibaculum</taxon>
    </lineage>
</organism>
<evidence type="ECO:0000256" key="6">
    <source>
        <dbReference type="ARBA" id="ARBA00022842"/>
    </source>
</evidence>
<evidence type="ECO:0000256" key="1">
    <source>
        <dbReference type="ARBA" id="ARBA00001946"/>
    </source>
</evidence>
<keyword evidence="7 10" id="KW-0342">GTP-binding</keyword>
<name>A0ABV7L6A5_9PROT</name>
<dbReference type="Pfam" id="PF01926">
    <property type="entry name" value="MMR_HSR1"/>
    <property type="match status" value="1"/>
</dbReference>
<dbReference type="InterPro" id="IPR019987">
    <property type="entry name" value="GTP-bd_ribosome_bio_YsxC"/>
</dbReference>
<comment type="caution">
    <text evidence="12">The sequence shown here is derived from an EMBL/GenBank/DDBJ whole genome shotgun (WGS) entry which is preliminary data.</text>
</comment>
<evidence type="ECO:0000256" key="8">
    <source>
        <dbReference type="ARBA" id="ARBA00023210"/>
    </source>
</evidence>
<comment type="cofactor">
    <cofactor evidence="1">
        <name>Mg(2+)</name>
        <dbReference type="ChEBI" id="CHEBI:18420"/>
    </cofactor>
</comment>
<comment type="function">
    <text evidence="10">Necessary for normal cell division and for the maintenance of normal septation.</text>
</comment>
<evidence type="ECO:0000256" key="4">
    <source>
        <dbReference type="ARBA" id="ARBA00022723"/>
    </source>
</evidence>
<keyword evidence="5 10" id="KW-0547">Nucleotide-binding</keyword>
<dbReference type="HAMAP" id="MF_00321">
    <property type="entry name" value="GTPase_EngB"/>
    <property type="match status" value="1"/>
</dbReference>
<keyword evidence="4" id="KW-0479">Metal-binding</keyword>
<comment type="similarity">
    <text evidence="2 10">Belongs to the TRAFAC class TrmE-Era-EngA-EngB-Septin-like GTPase superfamily. EngB GTPase family.</text>
</comment>
<dbReference type="Proteomes" id="UP001595528">
    <property type="component" value="Unassembled WGS sequence"/>
</dbReference>
<protein>
    <recommendedName>
        <fullName evidence="10">Probable GTP-binding protein EngB</fullName>
    </recommendedName>
</protein>
<dbReference type="InterPro" id="IPR006073">
    <property type="entry name" value="GTP-bd"/>
</dbReference>
<sequence length="211" mass="22456">MERGRLLFAGGCDFVAGVVPGGAFPPQELPEVAFAGRSNVGKSSLINALTGRKALARVSNTPGRTQQLNFFRLSRASGGDGADGLFLVDLPGYGYAKAAKRDIARWTGLTRDYLRGRVGLRRVCLLIDSRHGLKDGDRGIMDLLDESAVVYQVVLTKADKLKAGQLEAVRAATAKALARRVAAHPRQVVTSAEKGTGIAELRAELAELTLA</sequence>
<evidence type="ECO:0000259" key="11">
    <source>
        <dbReference type="PROSITE" id="PS51706"/>
    </source>
</evidence>